<evidence type="ECO:0000313" key="8">
    <source>
        <dbReference type="EMBL" id="SPE30311.1"/>
    </source>
</evidence>
<evidence type="ECO:0000256" key="3">
    <source>
        <dbReference type="ARBA" id="ARBA00022452"/>
    </source>
</evidence>
<dbReference type="Gene3D" id="2.40.170.20">
    <property type="entry name" value="TonB-dependent receptor, beta-barrel domain"/>
    <property type="match status" value="1"/>
</dbReference>
<sequence length="555" mass="60713">MDKSHLGTGAANVGISLNASTQLRGTVHYGVASTGDPNAWNFYYVADNATQKDQDLFASGSIDNQTTPGIYQSARYGLTRKREQYTQWAPEGICFPAGSCGSPGVTPTYAGGNYFGLPFTIHGANGYTVAGPALLDYSWINGEKYPHSNQIVSNRDALIYHGDVTITPHLGGLIGFQFEDERGADPQGSYPSVERTNYDYIAAVHGDFKTRFFYSLGGSLEHYSLFGTQTTPRAGVSYYLFRPRSGVFSGTRVLFNYGDAVREPSLTDQFYSLYNFLASNGGQSTIQQLNIMPLAAPSVRTYEGGGEQYFFSQHLIFRASFFHNEFGRQIEYVGLNLVPQLLPNLAAAQQKQLETILQTAGAYELSINSEAYRALGIETSVESGIGRNLFLRGGYTYLDAAVQRSFTNNDVALLGPIPTYNNVPNGIPIGADSPLQGARPFRRAPHTGYFTATYSDKLFTGMFTSAFASRSDDSDFLAYDDINGGNSLLLPNRNLDFGYADLGLGGSFQLRSWVDVYAQAENLLNNEHIAPVGYQSLPFNLRVGLRLRWGPGSGH</sequence>
<dbReference type="PANTHER" id="PTHR30069:SF29">
    <property type="entry name" value="HEMOGLOBIN AND HEMOGLOBIN-HAPTOGLOBIN-BINDING PROTEIN 1-RELATED"/>
    <property type="match status" value="1"/>
</dbReference>
<evidence type="ECO:0000256" key="7">
    <source>
        <dbReference type="ARBA" id="ARBA00023237"/>
    </source>
</evidence>
<dbReference type="GO" id="GO:0015344">
    <property type="term" value="F:siderophore uptake transmembrane transporter activity"/>
    <property type="evidence" value="ECO:0007669"/>
    <property type="project" value="TreeGrafter"/>
</dbReference>
<keyword evidence="4" id="KW-0812">Transmembrane</keyword>
<evidence type="ECO:0000256" key="6">
    <source>
        <dbReference type="ARBA" id="ARBA00023136"/>
    </source>
</evidence>
<keyword evidence="3" id="KW-1134">Transmembrane beta strand</keyword>
<keyword evidence="5" id="KW-0732">Signal</keyword>
<evidence type="ECO:0000256" key="1">
    <source>
        <dbReference type="ARBA" id="ARBA00004571"/>
    </source>
</evidence>
<protein>
    <submittedName>
        <fullName evidence="8">TonB-dependent receptor</fullName>
    </submittedName>
</protein>
<name>A0A2N9M4A9_9BACT</name>
<dbReference type="EMBL" id="OKRB01000139">
    <property type="protein sequence ID" value="SPE30311.1"/>
    <property type="molecule type" value="Genomic_DNA"/>
</dbReference>
<evidence type="ECO:0000256" key="2">
    <source>
        <dbReference type="ARBA" id="ARBA00022448"/>
    </source>
</evidence>
<keyword evidence="7" id="KW-0998">Cell outer membrane</keyword>
<accession>A0A2N9M4A9</accession>
<keyword evidence="8" id="KW-0675">Receptor</keyword>
<keyword evidence="2" id="KW-0813">Transport</keyword>
<gene>
    <name evidence="8" type="ORF">SBA5_780015</name>
</gene>
<dbReference type="SUPFAM" id="SSF56935">
    <property type="entry name" value="Porins"/>
    <property type="match status" value="1"/>
</dbReference>
<comment type="subcellular location">
    <subcellularLocation>
        <location evidence="1">Cell outer membrane</location>
        <topology evidence="1">Multi-pass membrane protein</topology>
    </subcellularLocation>
</comment>
<dbReference type="Proteomes" id="UP000239735">
    <property type="component" value="Unassembled WGS sequence"/>
</dbReference>
<organism evidence="8 9">
    <name type="scientific">Candidatus Sulfuritelmatomonas gaucii</name>
    <dbReference type="NCBI Taxonomy" id="2043161"/>
    <lineage>
        <taxon>Bacteria</taxon>
        <taxon>Pseudomonadati</taxon>
        <taxon>Acidobacteriota</taxon>
        <taxon>Terriglobia</taxon>
        <taxon>Terriglobales</taxon>
        <taxon>Acidobacteriaceae</taxon>
        <taxon>Candidatus Sulfuritelmatomonas</taxon>
    </lineage>
</organism>
<dbReference type="AlphaFoldDB" id="A0A2N9M4A9"/>
<dbReference type="InterPro" id="IPR036942">
    <property type="entry name" value="Beta-barrel_TonB_sf"/>
</dbReference>
<dbReference type="InterPro" id="IPR039426">
    <property type="entry name" value="TonB-dep_rcpt-like"/>
</dbReference>
<reference evidence="9" key="1">
    <citation type="submission" date="2018-02" db="EMBL/GenBank/DDBJ databases">
        <authorList>
            <person name="Hausmann B."/>
        </authorList>
    </citation>
    <scope>NUCLEOTIDE SEQUENCE [LARGE SCALE GENOMIC DNA]</scope>
    <source>
        <strain evidence="9">Peat soil MAG SbA5</strain>
    </source>
</reference>
<dbReference type="GO" id="GO:0009279">
    <property type="term" value="C:cell outer membrane"/>
    <property type="evidence" value="ECO:0007669"/>
    <property type="project" value="UniProtKB-SubCell"/>
</dbReference>
<dbReference type="PANTHER" id="PTHR30069">
    <property type="entry name" value="TONB-DEPENDENT OUTER MEMBRANE RECEPTOR"/>
    <property type="match status" value="1"/>
</dbReference>
<proteinExistence type="predicted"/>
<dbReference type="GO" id="GO:0044718">
    <property type="term" value="P:siderophore transmembrane transport"/>
    <property type="evidence" value="ECO:0007669"/>
    <property type="project" value="TreeGrafter"/>
</dbReference>
<evidence type="ECO:0000313" key="9">
    <source>
        <dbReference type="Proteomes" id="UP000239735"/>
    </source>
</evidence>
<keyword evidence="6" id="KW-0472">Membrane</keyword>
<evidence type="ECO:0000256" key="5">
    <source>
        <dbReference type="ARBA" id="ARBA00022729"/>
    </source>
</evidence>
<evidence type="ECO:0000256" key="4">
    <source>
        <dbReference type="ARBA" id="ARBA00022692"/>
    </source>
</evidence>